<dbReference type="InterPro" id="IPR002347">
    <property type="entry name" value="SDR_fam"/>
</dbReference>
<evidence type="ECO:0000313" key="4">
    <source>
        <dbReference type="Proteomes" id="UP001432166"/>
    </source>
</evidence>
<dbReference type="EMBL" id="CP108133">
    <property type="protein sequence ID" value="WTP53365.1"/>
    <property type="molecule type" value="Genomic_DNA"/>
</dbReference>
<dbReference type="Pfam" id="PF13561">
    <property type="entry name" value="adh_short_C2"/>
    <property type="match status" value="1"/>
</dbReference>
<organism evidence="3 4">
    <name type="scientific">Streptomyces tauricus</name>
    <dbReference type="NCBI Taxonomy" id="68274"/>
    <lineage>
        <taxon>Bacteria</taxon>
        <taxon>Bacillati</taxon>
        <taxon>Actinomycetota</taxon>
        <taxon>Actinomycetes</taxon>
        <taxon>Kitasatosporales</taxon>
        <taxon>Streptomycetaceae</taxon>
        <taxon>Streptomyces</taxon>
        <taxon>Streptomyces aurantiacus group</taxon>
    </lineage>
</organism>
<dbReference type="InterPro" id="IPR050259">
    <property type="entry name" value="SDR"/>
</dbReference>
<reference evidence="3" key="1">
    <citation type="submission" date="2022-10" db="EMBL/GenBank/DDBJ databases">
        <title>The complete genomes of actinobacterial strains from the NBC collection.</title>
        <authorList>
            <person name="Joergensen T.S."/>
            <person name="Alvarez Arevalo M."/>
            <person name="Sterndorff E.B."/>
            <person name="Faurdal D."/>
            <person name="Vuksanovic O."/>
            <person name="Mourched A.-S."/>
            <person name="Charusanti P."/>
            <person name="Shaw S."/>
            <person name="Blin K."/>
            <person name="Weber T."/>
        </authorList>
    </citation>
    <scope>NUCLEOTIDE SEQUENCE</scope>
    <source>
        <strain evidence="3">NBC_00189</strain>
    </source>
</reference>
<dbReference type="InterPro" id="IPR057326">
    <property type="entry name" value="KR_dom"/>
</dbReference>
<dbReference type="PRINTS" id="PR00080">
    <property type="entry name" value="SDRFAMILY"/>
</dbReference>
<dbReference type="PRINTS" id="PR00081">
    <property type="entry name" value="GDHRDH"/>
</dbReference>
<feature type="domain" description="Ketoreductase" evidence="2">
    <location>
        <begin position="19"/>
        <end position="193"/>
    </location>
</feature>
<dbReference type="PANTHER" id="PTHR42879">
    <property type="entry name" value="3-OXOACYL-(ACYL-CARRIER-PROTEIN) REDUCTASE"/>
    <property type="match status" value="1"/>
</dbReference>
<dbReference type="SUPFAM" id="SSF51735">
    <property type="entry name" value="NAD(P)-binding Rossmann-fold domains"/>
    <property type="match status" value="1"/>
</dbReference>
<name>A0ABZ1JQN7_9ACTN</name>
<comment type="similarity">
    <text evidence="1">Belongs to the short-chain dehydrogenases/reductases (SDR) family.</text>
</comment>
<proteinExistence type="inferred from homology"/>
<dbReference type="EC" id="1.1.1.47" evidence="3"/>
<protein>
    <submittedName>
        <fullName evidence="3">Glucose 1-dehydrogenase</fullName>
        <ecNumber evidence="3">1.1.1.47</ecNumber>
    </submittedName>
</protein>
<evidence type="ECO:0000256" key="1">
    <source>
        <dbReference type="ARBA" id="ARBA00006484"/>
    </source>
</evidence>
<accession>A0ABZ1JQN7</accession>
<dbReference type="SMART" id="SM00822">
    <property type="entry name" value="PKS_KR"/>
    <property type="match status" value="1"/>
</dbReference>
<evidence type="ECO:0000313" key="3">
    <source>
        <dbReference type="EMBL" id="WTP53365.1"/>
    </source>
</evidence>
<keyword evidence="3" id="KW-0560">Oxidoreductase</keyword>
<dbReference type="NCBIfam" id="NF005559">
    <property type="entry name" value="PRK07231.1"/>
    <property type="match status" value="1"/>
</dbReference>
<dbReference type="InterPro" id="IPR036291">
    <property type="entry name" value="NAD(P)-bd_dom_sf"/>
</dbReference>
<dbReference type="InterPro" id="IPR020904">
    <property type="entry name" value="Sc_DH/Rdtase_CS"/>
</dbReference>
<evidence type="ECO:0000259" key="2">
    <source>
        <dbReference type="SMART" id="SM00822"/>
    </source>
</evidence>
<dbReference type="Proteomes" id="UP001432166">
    <property type="component" value="Chromosome"/>
</dbReference>
<sequence>MSAAVTTQPSNVTFDFSGRTVVVTGAGRGVGFGIAKLFAESGAAVVAVDMDEEVLASAAAGIGAIAVKADVSDRAQVDHVVALALERTGRVDIMVNNAGILRDRRVWKLTAEDWNSVLGVHLTGAFHFTQACIPAFRAQNYGRIINVTSYTGLHGNVGQANYAAAKAGIIGFTKTVAKELAVFGVTVNAISPNAETRMIASIPADVRVRTEATIPLGRFGDPDEMAAAVAFLASAEASYITGVVLPVDGGLAM</sequence>
<dbReference type="PROSITE" id="PS00061">
    <property type="entry name" value="ADH_SHORT"/>
    <property type="match status" value="1"/>
</dbReference>
<dbReference type="RefSeq" id="WP_328939156.1">
    <property type="nucleotide sequence ID" value="NZ_CP108133.1"/>
</dbReference>
<dbReference type="PANTHER" id="PTHR42879:SF2">
    <property type="entry name" value="3-OXOACYL-[ACYL-CARRIER-PROTEIN] REDUCTASE FABG"/>
    <property type="match status" value="1"/>
</dbReference>
<gene>
    <name evidence="3" type="ORF">OG288_36650</name>
</gene>
<dbReference type="Gene3D" id="3.40.50.720">
    <property type="entry name" value="NAD(P)-binding Rossmann-like Domain"/>
    <property type="match status" value="1"/>
</dbReference>
<keyword evidence="4" id="KW-1185">Reference proteome</keyword>
<dbReference type="GO" id="GO:0047936">
    <property type="term" value="F:glucose 1-dehydrogenase [NAD(P)+] activity"/>
    <property type="evidence" value="ECO:0007669"/>
    <property type="project" value="UniProtKB-EC"/>
</dbReference>